<dbReference type="Gene3D" id="1.25.40.10">
    <property type="entry name" value="Tetratricopeptide repeat domain"/>
    <property type="match status" value="3"/>
</dbReference>
<gene>
    <name evidence="5" type="ORF">FC699_18195</name>
</gene>
<keyword evidence="4" id="KW-0175">Coiled coil</keyword>
<evidence type="ECO:0000256" key="4">
    <source>
        <dbReference type="SAM" id="Coils"/>
    </source>
</evidence>
<organism evidence="5 6">
    <name type="scientific">Bacillus wiedmannii</name>
    <dbReference type="NCBI Taxonomy" id="1890302"/>
    <lineage>
        <taxon>Bacteria</taxon>
        <taxon>Bacillati</taxon>
        <taxon>Bacillota</taxon>
        <taxon>Bacilli</taxon>
        <taxon>Bacillales</taxon>
        <taxon>Bacillaceae</taxon>
        <taxon>Bacillus</taxon>
        <taxon>Bacillus cereus group</taxon>
    </lineage>
</organism>
<dbReference type="InterPro" id="IPR050498">
    <property type="entry name" value="Ycf3"/>
</dbReference>
<evidence type="ECO:0000256" key="1">
    <source>
        <dbReference type="ARBA" id="ARBA00022737"/>
    </source>
</evidence>
<evidence type="ECO:0000313" key="6">
    <source>
        <dbReference type="Proteomes" id="UP000305222"/>
    </source>
</evidence>
<comment type="caution">
    <text evidence="5">The sequence shown here is derived from an EMBL/GenBank/DDBJ whole genome shotgun (WGS) entry which is preliminary data.</text>
</comment>
<name>A0A4U3AYY4_9BACI</name>
<dbReference type="Pfam" id="PF13432">
    <property type="entry name" value="TPR_16"/>
    <property type="match status" value="1"/>
</dbReference>
<proteinExistence type="predicted"/>
<feature type="repeat" description="TPR" evidence="3">
    <location>
        <begin position="37"/>
        <end position="70"/>
    </location>
</feature>
<dbReference type="EMBL" id="SZON01000942">
    <property type="protein sequence ID" value="TKI93299.1"/>
    <property type="molecule type" value="Genomic_DNA"/>
</dbReference>
<feature type="repeat" description="TPR" evidence="3">
    <location>
        <begin position="215"/>
        <end position="248"/>
    </location>
</feature>
<keyword evidence="1" id="KW-0677">Repeat</keyword>
<feature type="non-terminal residue" evidence="5">
    <location>
        <position position="1"/>
    </location>
</feature>
<sequence>ALYIYTKLSEIYESDLKDEESTKEILLKGIENCDDKAPLYVKLGDYHFQNDNLEEAETLYNRALEENHDDVYSHFGLTQVYMAREQHKEAKEYILGIEKQIEKSQDFLMNAGMVLWDAEVELGGNEEGFKVALSKLESGIKQSEYNVASALDEYVNRIKGTVFVQRGIAFLRTLHKERNEISEYGCYTGILYESIGQYGQAMKRYNKAIEQKETALTYYRIGETLMALGQLTEAKQAYETCLELDGNFVGVHLQLAEIYEKEENRSKEQSHMVQAMKEEPLHINMEYLAQLSVEMNLQEELLTELEQLADEVPEIWRLDAIAYVYGAMDEIDKEQVQIEEALQLDGEHTEVLYHYAKVLVKKRNAKAIEIAMKVIQKDANNERIFDVYVKAIEQHKKLSNIRDFLHTLKVKKAERSMAFMYAASAVTERWIERQQNEQPKKSIITRAFYRMKNRAKEISIITTIIDLYEISLKLNQKNSMAAQRFSLFYENVAMYKEAIDVLQTSLENKWDYDVAKQLVNL</sequence>
<dbReference type="SMART" id="SM00028">
    <property type="entry name" value="TPR"/>
    <property type="match status" value="3"/>
</dbReference>
<dbReference type="SUPFAM" id="SSF48452">
    <property type="entry name" value="TPR-like"/>
    <property type="match status" value="2"/>
</dbReference>
<dbReference type="AlphaFoldDB" id="A0A4U3AYY4"/>
<reference evidence="5 6" key="1">
    <citation type="journal article" date="2019" name="Environ. Microbiol.">
        <title>An active ?-lactamase is a part of an orchestrated cell wall stress resistance network of Bacillus subtilis and related rhizosphere species.</title>
        <authorList>
            <person name="Bucher T."/>
            <person name="Keren-Paz A."/>
            <person name="Hausser J."/>
            <person name="Olender T."/>
            <person name="Cytryn E."/>
            <person name="Kolodkin-Gal I."/>
        </authorList>
    </citation>
    <scope>NUCLEOTIDE SEQUENCE [LARGE SCALE GENOMIC DNA]</scope>
    <source>
        <strain evidence="5 6">I5</strain>
    </source>
</reference>
<dbReference type="PANTHER" id="PTHR44858:SF1">
    <property type="entry name" value="UDP-N-ACETYLGLUCOSAMINE--PEPTIDE N-ACETYLGLUCOSAMINYLTRANSFERASE SPINDLY-RELATED"/>
    <property type="match status" value="1"/>
</dbReference>
<feature type="coiled-coil region" evidence="4">
    <location>
        <begin position="259"/>
        <end position="308"/>
    </location>
</feature>
<dbReference type="Proteomes" id="UP000305222">
    <property type="component" value="Unassembled WGS sequence"/>
</dbReference>
<evidence type="ECO:0000256" key="2">
    <source>
        <dbReference type="ARBA" id="ARBA00022803"/>
    </source>
</evidence>
<dbReference type="PANTHER" id="PTHR44858">
    <property type="entry name" value="TETRATRICOPEPTIDE REPEAT PROTEIN 6"/>
    <property type="match status" value="1"/>
</dbReference>
<dbReference type="InterPro" id="IPR019734">
    <property type="entry name" value="TPR_rpt"/>
</dbReference>
<feature type="non-terminal residue" evidence="5">
    <location>
        <position position="521"/>
    </location>
</feature>
<dbReference type="Pfam" id="PF13181">
    <property type="entry name" value="TPR_8"/>
    <property type="match status" value="1"/>
</dbReference>
<evidence type="ECO:0000256" key="3">
    <source>
        <dbReference type="PROSITE-ProRule" id="PRU00339"/>
    </source>
</evidence>
<dbReference type="InterPro" id="IPR011990">
    <property type="entry name" value="TPR-like_helical_dom_sf"/>
</dbReference>
<evidence type="ECO:0000313" key="5">
    <source>
        <dbReference type="EMBL" id="TKI93299.1"/>
    </source>
</evidence>
<accession>A0A4U3AYY4</accession>
<keyword evidence="2 3" id="KW-0802">TPR repeat</keyword>
<protein>
    <submittedName>
        <fullName evidence="5">Tetratricopeptide repeat protein</fullName>
    </submittedName>
</protein>
<dbReference type="PROSITE" id="PS50005">
    <property type="entry name" value="TPR"/>
    <property type="match status" value="2"/>
</dbReference>